<evidence type="ECO:0000313" key="3">
    <source>
        <dbReference type="EMBL" id="KAL0922561.1"/>
    </source>
</evidence>
<organism evidence="3 4">
    <name type="scientific">Dendrobium thyrsiflorum</name>
    <name type="common">Pinecone-like raceme dendrobium</name>
    <name type="synonym">Orchid</name>
    <dbReference type="NCBI Taxonomy" id="117978"/>
    <lineage>
        <taxon>Eukaryota</taxon>
        <taxon>Viridiplantae</taxon>
        <taxon>Streptophyta</taxon>
        <taxon>Embryophyta</taxon>
        <taxon>Tracheophyta</taxon>
        <taxon>Spermatophyta</taxon>
        <taxon>Magnoliopsida</taxon>
        <taxon>Liliopsida</taxon>
        <taxon>Asparagales</taxon>
        <taxon>Orchidaceae</taxon>
        <taxon>Epidendroideae</taxon>
        <taxon>Malaxideae</taxon>
        <taxon>Dendrobiinae</taxon>
        <taxon>Dendrobium</taxon>
    </lineage>
</organism>
<gene>
    <name evidence="3" type="ORF">M5K25_006552</name>
</gene>
<feature type="compositionally biased region" description="Polar residues" evidence="1">
    <location>
        <begin position="147"/>
        <end position="156"/>
    </location>
</feature>
<sequence>MSLRFSLLVLFSAGPVSPGLALRFLPCAGPWLAGPLVSSAGYSPPVLARWFPLLAAPTWLFSCLSSASSPEMDDPEVDHDFVYNANGQVNILKSPFFDFTPDEDQSVEEYVDRIILQLAATIDEQISFVQWLVDGNVKKATDDVNPPMQTNSSGDETFQVEEN</sequence>
<accession>A0ABD0VD60</accession>
<feature type="signal peptide" evidence="2">
    <location>
        <begin position="1"/>
        <end position="21"/>
    </location>
</feature>
<feature type="region of interest" description="Disordered" evidence="1">
    <location>
        <begin position="141"/>
        <end position="163"/>
    </location>
</feature>
<evidence type="ECO:0000256" key="1">
    <source>
        <dbReference type="SAM" id="MobiDB-lite"/>
    </source>
</evidence>
<name>A0ABD0VD60_DENTH</name>
<evidence type="ECO:0000256" key="2">
    <source>
        <dbReference type="SAM" id="SignalP"/>
    </source>
</evidence>
<protein>
    <submittedName>
        <fullName evidence="3">Uncharacterized protein</fullName>
    </submittedName>
</protein>
<proteinExistence type="predicted"/>
<dbReference type="Proteomes" id="UP001552299">
    <property type="component" value="Unassembled WGS sequence"/>
</dbReference>
<dbReference type="EMBL" id="JANQDX010000006">
    <property type="protein sequence ID" value="KAL0922561.1"/>
    <property type="molecule type" value="Genomic_DNA"/>
</dbReference>
<keyword evidence="2" id="KW-0732">Signal</keyword>
<evidence type="ECO:0000313" key="4">
    <source>
        <dbReference type="Proteomes" id="UP001552299"/>
    </source>
</evidence>
<feature type="chain" id="PRO_5044852357" evidence="2">
    <location>
        <begin position="22"/>
        <end position="163"/>
    </location>
</feature>
<keyword evidence="4" id="KW-1185">Reference proteome</keyword>
<dbReference type="AlphaFoldDB" id="A0ABD0VD60"/>
<comment type="caution">
    <text evidence="3">The sequence shown here is derived from an EMBL/GenBank/DDBJ whole genome shotgun (WGS) entry which is preliminary data.</text>
</comment>
<reference evidence="3 4" key="1">
    <citation type="journal article" date="2024" name="Plant Biotechnol. J.">
        <title>Dendrobium thyrsiflorum genome and its molecular insights into genes involved in important horticultural traits.</title>
        <authorList>
            <person name="Chen B."/>
            <person name="Wang J.Y."/>
            <person name="Zheng P.J."/>
            <person name="Li K.L."/>
            <person name="Liang Y.M."/>
            <person name="Chen X.F."/>
            <person name="Zhang C."/>
            <person name="Zhao X."/>
            <person name="He X."/>
            <person name="Zhang G.Q."/>
            <person name="Liu Z.J."/>
            <person name="Xu Q."/>
        </authorList>
    </citation>
    <scope>NUCLEOTIDE SEQUENCE [LARGE SCALE GENOMIC DNA]</scope>
    <source>
        <strain evidence="3">GZMU011</strain>
    </source>
</reference>